<keyword evidence="4" id="KW-0472">Membrane</keyword>
<dbReference type="RefSeq" id="WP_110306475.1">
    <property type="nucleotide sequence ID" value="NZ_QJHK01000007.1"/>
</dbReference>
<comment type="subcellular location">
    <subcellularLocation>
        <location evidence="1">Cell outer membrane</location>
    </subcellularLocation>
</comment>
<dbReference type="Pfam" id="PF14322">
    <property type="entry name" value="SusD-like_3"/>
    <property type="match status" value="1"/>
</dbReference>
<dbReference type="InterPro" id="IPR012944">
    <property type="entry name" value="SusD_RagB_dom"/>
</dbReference>
<dbReference type="CDD" id="cd08977">
    <property type="entry name" value="SusD"/>
    <property type="match status" value="1"/>
</dbReference>
<dbReference type="Pfam" id="PF07980">
    <property type="entry name" value="SusD_RagB"/>
    <property type="match status" value="1"/>
</dbReference>
<dbReference type="PROSITE" id="PS51257">
    <property type="entry name" value="PROKAR_LIPOPROTEIN"/>
    <property type="match status" value="1"/>
</dbReference>
<protein>
    <submittedName>
        <fullName evidence="8">RagB/SusD family nutrient uptake outer membrane protein</fullName>
    </submittedName>
</protein>
<evidence type="ECO:0000256" key="3">
    <source>
        <dbReference type="ARBA" id="ARBA00022729"/>
    </source>
</evidence>
<gene>
    <name evidence="8" type="ORF">DMB65_09790</name>
</gene>
<evidence type="ECO:0000313" key="9">
    <source>
        <dbReference type="Proteomes" id="UP000247903"/>
    </source>
</evidence>
<dbReference type="InterPro" id="IPR033985">
    <property type="entry name" value="SusD-like_N"/>
</dbReference>
<feature type="domain" description="RagB/SusD" evidence="6">
    <location>
        <begin position="326"/>
        <end position="462"/>
    </location>
</feature>
<dbReference type="Proteomes" id="UP000247903">
    <property type="component" value="Unassembled WGS sequence"/>
</dbReference>
<name>A0A2V4BSP2_9FLAO</name>
<evidence type="ECO:0000259" key="7">
    <source>
        <dbReference type="Pfam" id="PF14322"/>
    </source>
</evidence>
<sequence length="462" mass="51984">MKTSYIPDRLIIFFLFALTVISCDSFVEVDLPKSQLTSEGVFKDFATADAALTDIYAKIRDKGILTGQNTGISCQLGNYTDDLVAYGTPTSTTVSFYNNAVLPSNSDVADYWNASYNQIYAANAILEGIAENISFTSQNKNKLQGEALFIRALMHFYLVNIFGDIPYIKNTDYTKNSLVSRMPAAAVYENITNDLKNAIELLPTSYSTTERIRPNKYTAQALLARVYLYVGKYVQAANEASSVLNQSGIFPLTKNINQVFQISSKETIWQLKAPVSGQNTQEADTFIFLSAPPAMTSLSDNLVNSFASSDLRRLNWIKEVKEENSVFYHPYKYKEQNFTSSSVEYSIVFRTAEQFLIRAEARAHQGDLTGAKDDLNKIRQRAGLLDTQAVTQSEILDAILCERKWEFFTEHGHRFFDLKRFNKIDEVLTGIKPGWKTTDRLLPIPQSELSANPNLRPQNAGY</sequence>
<keyword evidence="3" id="KW-0732">Signal</keyword>
<dbReference type="Gene3D" id="1.25.40.390">
    <property type="match status" value="1"/>
</dbReference>
<accession>A0A2V4BSP2</accession>
<evidence type="ECO:0000313" key="8">
    <source>
        <dbReference type="EMBL" id="PXY40863.1"/>
    </source>
</evidence>
<feature type="domain" description="SusD-like N-terminal" evidence="7">
    <location>
        <begin position="90"/>
        <end position="228"/>
    </location>
</feature>
<dbReference type="SUPFAM" id="SSF48452">
    <property type="entry name" value="TPR-like"/>
    <property type="match status" value="1"/>
</dbReference>
<evidence type="ECO:0000256" key="4">
    <source>
        <dbReference type="ARBA" id="ARBA00023136"/>
    </source>
</evidence>
<dbReference type="AlphaFoldDB" id="A0A2V4BSP2"/>
<keyword evidence="5" id="KW-0998">Cell outer membrane</keyword>
<keyword evidence="9" id="KW-1185">Reference proteome</keyword>
<proteinExistence type="inferred from homology"/>
<dbReference type="GO" id="GO:0009279">
    <property type="term" value="C:cell outer membrane"/>
    <property type="evidence" value="ECO:0007669"/>
    <property type="project" value="UniProtKB-SubCell"/>
</dbReference>
<evidence type="ECO:0000256" key="5">
    <source>
        <dbReference type="ARBA" id="ARBA00023237"/>
    </source>
</evidence>
<dbReference type="InterPro" id="IPR011990">
    <property type="entry name" value="TPR-like_helical_dom_sf"/>
</dbReference>
<comment type="similarity">
    <text evidence="2">Belongs to the SusD family.</text>
</comment>
<dbReference type="OrthoDB" id="621570at2"/>
<evidence type="ECO:0000256" key="2">
    <source>
        <dbReference type="ARBA" id="ARBA00006275"/>
    </source>
</evidence>
<evidence type="ECO:0000259" key="6">
    <source>
        <dbReference type="Pfam" id="PF07980"/>
    </source>
</evidence>
<organism evidence="8 9">
    <name type="scientific">Flavobacterium cheongpyeongense</name>
    <dbReference type="NCBI Taxonomy" id="2212651"/>
    <lineage>
        <taxon>Bacteria</taxon>
        <taxon>Pseudomonadati</taxon>
        <taxon>Bacteroidota</taxon>
        <taxon>Flavobacteriia</taxon>
        <taxon>Flavobacteriales</taxon>
        <taxon>Flavobacteriaceae</taxon>
        <taxon>Flavobacterium</taxon>
    </lineage>
</organism>
<evidence type="ECO:0000256" key="1">
    <source>
        <dbReference type="ARBA" id="ARBA00004442"/>
    </source>
</evidence>
<reference evidence="8 9" key="1">
    <citation type="submission" date="2018-05" db="EMBL/GenBank/DDBJ databases">
        <title>Flavobacterium sp. strain IMCC34759, incomplete genome.</title>
        <authorList>
            <person name="Joung Y."/>
            <person name="Cho J."/>
        </authorList>
    </citation>
    <scope>NUCLEOTIDE SEQUENCE [LARGE SCALE GENOMIC DNA]</scope>
    <source>
        <strain evidence="8 9">IMCC34759</strain>
    </source>
</reference>
<dbReference type="EMBL" id="QJHK01000007">
    <property type="protein sequence ID" value="PXY40863.1"/>
    <property type="molecule type" value="Genomic_DNA"/>
</dbReference>
<comment type="caution">
    <text evidence="8">The sequence shown here is derived from an EMBL/GenBank/DDBJ whole genome shotgun (WGS) entry which is preliminary data.</text>
</comment>